<evidence type="ECO:0000256" key="2">
    <source>
        <dbReference type="SAM" id="Phobius"/>
    </source>
</evidence>
<gene>
    <name evidence="3" type="ORF">FEK34_12560</name>
</gene>
<comment type="caution">
    <text evidence="3">The sequence shown here is derived from an EMBL/GenBank/DDBJ whole genome shotgun (WGS) entry which is preliminary data.</text>
</comment>
<evidence type="ECO:0000313" key="3">
    <source>
        <dbReference type="EMBL" id="TLF78626.1"/>
    </source>
</evidence>
<reference evidence="3 4" key="1">
    <citation type="submission" date="2019-05" db="EMBL/GenBank/DDBJ databases">
        <title>Genomes sequences of two Nocardia cyriacigeorgica environmental isolates, type strains Nocardia asteroides ATCC 19247 and Nocardia cyriacigeorgica DSM 44484.</title>
        <authorList>
            <person name="Vautrin F."/>
            <person name="Bergeron E."/>
            <person name="Dubost A."/>
            <person name="Abrouk D."/>
            <person name="Rodriguez Nava V."/>
            <person name="Pujic P."/>
        </authorList>
    </citation>
    <scope>NUCLEOTIDE SEQUENCE [LARGE SCALE GENOMIC DNA]</scope>
    <source>
        <strain evidence="3 4">EML 446</strain>
    </source>
</reference>
<feature type="transmembrane region" description="Helical" evidence="2">
    <location>
        <begin position="171"/>
        <end position="194"/>
    </location>
</feature>
<protein>
    <recommendedName>
        <fullName evidence="5">Mce-associated membrane protein</fullName>
    </recommendedName>
</protein>
<name>A0A5R8NSG7_9NOCA</name>
<feature type="compositionally biased region" description="Basic and acidic residues" evidence="1">
    <location>
        <begin position="57"/>
        <end position="75"/>
    </location>
</feature>
<dbReference type="EMBL" id="VBUT01000004">
    <property type="protein sequence ID" value="TLF78626.1"/>
    <property type="molecule type" value="Genomic_DNA"/>
</dbReference>
<feature type="compositionally biased region" description="Basic and acidic residues" evidence="1">
    <location>
        <begin position="103"/>
        <end position="118"/>
    </location>
</feature>
<feature type="region of interest" description="Disordered" evidence="1">
    <location>
        <begin position="1"/>
        <end position="122"/>
    </location>
</feature>
<keyword evidence="2" id="KW-1133">Transmembrane helix</keyword>
<keyword evidence="2" id="KW-0472">Membrane</keyword>
<organism evidence="3 4">
    <name type="scientific">Nocardia cyriacigeorgica</name>
    <dbReference type="NCBI Taxonomy" id="135487"/>
    <lineage>
        <taxon>Bacteria</taxon>
        <taxon>Bacillati</taxon>
        <taxon>Actinomycetota</taxon>
        <taxon>Actinomycetes</taxon>
        <taxon>Mycobacteriales</taxon>
        <taxon>Nocardiaceae</taxon>
        <taxon>Nocardia</taxon>
    </lineage>
</organism>
<dbReference type="RefSeq" id="WP_138447987.1">
    <property type="nucleotide sequence ID" value="NZ_VBUT01000004.1"/>
</dbReference>
<dbReference type="Proteomes" id="UP000306378">
    <property type="component" value="Unassembled WGS sequence"/>
</dbReference>
<keyword evidence="2" id="KW-0812">Transmembrane</keyword>
<proteinExistence type="predicted"/>
<evidence type="ECO:0000256" key="1">
    <source>
        <dbReference type="SAM" id="MobiDB-lite"/>
    </source>
</evidence>
<sequence>MSTDDAASDADAGQDGATTGSAGDADPAEATTPAPDGDAESTDATGGETGKTGAGKPDADDVSKASTADADKTVKAETAAAASTDADATVKVDKAAGAAGSDETGKPDATDDPDKTVKVDTAAADADKTVEVDKADKADKAKTTNADDDKTVKVRTSAAAKAAGAKRRNPLFIAAGVAVVLAIAAAIAGVVFFLQSGNRQDELDTRAAATKAACDFGNQFATYSGDKVDDYLGRLEDTATGEWKKMVAQLGPDLKARFEGRQVDSRADEVMCGYASGDDEKATLVLVIDQTFSTADVPNSTPGKVRVAANVEMEKVDGRWLVAEFDFPAMQ</sequence>
<dbReference type="AlphaFoldDB" id="A0A5R8NSG7"/>
<feature type="compositionally biased region" description="Low complexity" evidence="1">
    <location>
        <begin position="76"/>
        <end position="87"/>
    </location>
</feature>
<accession>A0A5R8NSG7</accession>
<feature type="compositionally biased region" description="Low complexity" evidence="1">
    <location>
        <begin position="1"/>
        <end position="46"/>
    </location>
</feature>
<evidence type="ECO:0000313" key="4">
    <source>
        <dbReference type="Proteomes" id="UP000306378"/>
    </source>
</evidence>
<evidence type="ECO:0008006" key="5">
    <source>
        <dbReference type="Google" id="ProtNLM"/>
    </source>
</evidence>